<keyword evidence="11" id="KW-0460">Magnesium</keyword>
<dbReference type="EMBL" id="FUXZ01000005">
    <property type="protein sequence ID" value="SKA64359.1"/>
    <property type="molecule type" value="Genomic_DNA"/>
</dbReference>
<dbReference type="GO" id="GO:0004523">
    <property type="term" value="F:RNA-DNA hybrid ribonuclease activity"/>
    <property type="evidence" value="ECO:0007669"/>
    <property type="project" value="UniProtKB-EC"/>
</dbReference>
<dbReference type="PANTHER" id="PTHR10642:SF26">
    <property type="entry name" value="RIBONUCLEASE H1"/>
    <property type="match status" value="1"/>
</dbReference>
<accession>A0A1T4VHE0</accession>
<evidence type="ECO:0000256" key="11">
    <source>
        <dbReference type="ARBA" id="ARBA00022842"/>
    </source>
</evidence>
<evidence type="ECO:0000256" key="10">
    <source>
        <dbReference type="ARBA" id="ARBA00022801"/>
    </source>
</evidence>
<dbReference type="FunFam" id="3.40.970.10:FF:000002">
    <property type="entry name" value="Ribonuclease H"/>
    <property type="match status" value="1"/>
</dbReference>
<dbReference type="SUPFAM" id="SSF53098">
    <property type="entry name" value="Ribonuclease H-like"/>
    <property type="match status" value="1"/>
</dbReference>
<dbReference type="InterPro" id="IPR036397">
    <property type="entry name" value="RNaseH_sf"/>
</dbReference>
<dbReference type="InterPro" id="IPR050092">
    <property type="entry name" value="RNase_H"/>
</dbReference>
<dbReference type="STRING" id="39495.SAMN02745111_00955"/>
<dbReference type="OrthoDB" id="9811552at2"/>
<dbReference type="InterPro" id="IPR002156">
    <property type="entry name" value="RNaseH_domain"/>
</dbReference>
<evidence type="ECO:0000256" key="7">
    <source>
        <dbReference type="ARBA" id="ARBA00022722"/>
    </source>
</evidence>
<evidence type="ECO:0000256" key="5">
    <source>
        <dbReference type="ARBA" id="ARBA00012180"/>
    </source>
</evidence>
<evidence type="ECO:0000313" key="14">
    <source>
        <dbReference type="Proteomes" id="UP000190814"/>
    </source>
</evidence>
<dbReference type="CDD" id="cd09277">
    <property type="entry name" value="RNase_HI_bacteria_like"/>
    <property type="match status" value="1"/>
</dbReference>
<keyword evidence="7" id="KW-0540">Nuclease</keyword>
<comment type="function">
    <text evidence="3">Endonuclease that specifically degrades the RNA of RNA-DNA hybrids.</text>
</comment>
<dbReference type="Pfam" id="PF01693">
    <property type="entry name" value="Cauli_VI"/>
    <property type="match status" value="1"/>
</dbReference>
<dbReference type="EC" id="3.1.26.4" evidence="5"/>
<evidence type="ECO:0000313" key="13">
    <source>
        <dbReference type="EMBL" id="SKA64359.1"/>
    </source>
</evidence>
<dbReference type="Proteomes" id="UP000190814">
    <property type="component" value="Unassembled WGS sequence"/>
</dbReference>
<evidence type="ECO:0000256" key="3">
    <source>
        <dbReference type="ARBA" id="ARBA00004065"/>
    </source>
</evidence>
<keyword evidence="8" id="KW-0479">Metal-binding</keyword>
<dbReference type="PANTHER" id="PTHR10642">
    <property type="entry name" value="RIBONUCLEASE H1"/>
    <property type="match status" value="1"/>
</dbReference>
<evidence type="ECO:0000256" key="1">
    <source>
        <dbReference type="ARBA" id="ARBA00000077"/>
    </source>
</evidence>
<dbReference type="InterPro" id="IPR012337">
    <property type="entry name" value="RNaseH-like_sf"/>
</dbReference>
<evidence type="ECO:0000256" key="9">
    <source>
        <dbReference type="ARBA" id="ARBA00022759"/>
    </source>
</evidence>
<dbReference type="SUPFAM" id="SSF55658">
    <property type="entry name" value="L9 N-domain-like"/>
    <property type="match status" value="1"/>
</dbReference>
<keyword evidence="9" id="KW-0255">Endonuclease</keyword>
<dbReference type="Pfam" id="PF00075">
    <property type="entry name" value="RNase_H"/>
    <property type="match status" value="1"/>
</dbReference>
<gene>
    <name evidence="13" type="ORF">SAMN02745111_00955</name>
</gene>
<evidence type="ECO:0000256" key="6">
    <source>
        <dbReference type="ARBA" id="ARBA00017721"/>
    </source>
</evidence>
<dbReference type="RefSeq" id="WP_078765830.1">
    <property type="nucleotide sequence ID" value="NZ_FUXZ01000005.1"/>
</dbReference>
<dbReference type="Gene3D" id="3.30.420.10">
    <property type="entry name" value="Ribonuclease H-like superfamily/Ribonuclease H"/>
    <property type="match status" value="1"/>
</dbReference>
<dbReference type="GO" id="GO:0046872">
    <property type="term" value="F:metal ion binding"/>
    <property type="evidence" value="ECO:0007669"/>
    <property type="project" value="UniProtKB-KW"/>
</dbReference>
<protein>
    <recommendedName>
        <fullName evidence="6">Ribonuclease H</fullName>
        <ecNumber evidence="5">3.1.26.4</ecNumber>
    </recommendedName>
</protein>
<comment type="cofactor">
    <cofactor evidence="2">
        <name>Mg(2+)</name>
        <dbReference type="ChEBI" id="CHEBI:18420"/>
    </cofactor>
</comment>
<evidence type="ECO:0000259" key="12">
    <source>
        <dbReference type="PROSITE" id="PS50879"/>
    </source>
</evidence>
<evidence type="ECO:0000256" key="8">
    <source>
        <dbReference type="ARBA" id="ARBA00022723"/>
    </source>
</evidence>
<feature type="domain" description="RNase H type-1" evidence="12">
    <location>
        <begin position="82"/>
        <end position="219"/>
    </location>
</feature>
<keyword evidence="14" id="KW-1185">Reference proteome</keyword>
<dbReference type="AlphaFoldDB" id="A0A1T4VHE0"/>
<organism evidence="13 14">
    <name type="scientific">Eubacterium uniforme</name>
    <dbReference type="NCBI Taxonomy" id="39495"/>
    <lineage>
        <taxon>Bacteria</taxon>
        <taxon>Bacillati</taxon>
        <taxon>Bacillota</taxon>
        <taxon>Clostridia</taxon>
        <taxon>Eubacteriales</taxon>
        <taxon>Eubacteriaceae</taxon>
        <taxon>Eubacterium</taxon>
    </lineage>
</organism>
<proteinExistence type="inferred from homology"/>
<dbReference type="PROSITE" id="PS50879">
    <property type="entry name" value="RNASE_H_1"/>
    <property type="match status" value="1"/>
</dbReference>
<dbReference type="InterPro" id="IPR037056">
    <property type="entry name" value="RNase_H1_N_sf"/>
</dbReference>
<sequence>MAKKKYYAVLNGRIPGIYMDWDSCKKNVDGFKGAIYKSFPTIEEAKAFMEGETSSVIANETKVGNSKTNVNGDVNLDASDSSKEHFIAYVDGSYNDADKKVGLGALIFADGKEIEISREVEADDLISMRNVAGEIKASEAAIKYALENGAKKITIIHDYEGIAKWCNGQWKANLEGTKAYRDFYLSVKDKIEVVFVKVKGHSGNKYNDVADNLAKKSIF</sequence>
<evidence type="ECO:0000256" key="4">
    <source>
        <dbReference type="ARBA" id="ARBA00005300"/>
    </source>
</evidence>
<evidence type="ECO:0000256" key="2">
    <source>
        <dbReference type="ARBA" id="ARBA00001946"/>
    </source>
</evidence>
<name>A0A1T4VHE0_9FIRM</name>
<dbReference type="InterPro" id="IPR011320">
    <property type="entry name" value="RNase_H1_N"/>
</dbReference>
<reference evidence="13 14" key="1">
    <citation type="submission" date="2017-02" db="EMBL/GenBank/DDBJ databases">
        <authorList>
            <person name="Peterson S.W."/>
        </authorList>
    </citation>
    <scope>NUCLEOTIDE SEQUENCE [LARGE SCALE GENOMIC DNA]</scope>
    <source>
        <strain evidence="13 14">ATCC 35992</strain>
    </source>
</reference>
<dbReference type="InterPro" id="IPR009027">
    <property type="entry name" value="Ribosomal_bL9/RNase_H1_N"/>
</dbReference>
<dbReference type="GO" id="GO:0043137">
    <property type="term" value="P:DNA replication, removal of RNA primer"/>
    <property type="evidence" value="ECO:0007669"/>
    <property type="project" value="TreeGrafter"/>
</dbReference>
<dbReference type="GO" id="GO:0003676">
    <property type="term" value="F:nucleic acid binding"/>
    <property type="evidence" value="ECO:0007669"/>
    <property type="project" value="InterPro"/>
</dbReference>
<dbReference type="Gene3D" id="3.40.970.10">
    <property type="entry name" value="Ribonuclease H1, N-terminal domain"/>
    <property type="match status" value="1"/>
</dbReference>
<comment type="catalytic activity">
    <reaction evidence="1">
        <text>Endonucleolytic cleavage to 5'-phosphomonoester.</text>
        <dbReference type="EC" id="3.1.26.4"/>
    </reaction>
</comment>
<comment type="similarity">
    <text evidence="4">Belongs to the RNase H family.</text>
</comment>
<keyword evidence="10" id="KW-0378">Hydrolase</keyword>